<keyword evidence="1" id="KW-0732">Signal</keyword>
<feature type="chain" id="PRO_5045038095" evidence="1">
    <location>
        <begin position="32"/>
        <end position="506"/>
    </location>
</feature>
<proteinExistence type="predicted"/>
<sequence length="506" mass="54535">MNLLRRSRLREPRVMRILLALAFLLTGCAAVDDPAVVETASGPVRGTVTGAHRLFQGIPYATAARWESPHPAKAWKDVRDATKPGAMCPQVGSDYAKITSSTEDCLFLNVTTPREPGGGRPVMVWIHGDGALGAGHLTDARRIAAKGVVVVTINYRLGVFSGFGFPGLADSGTYGLQDQQEALRWVRRNAAAFGGDPGNVTAFGVSFGALAIGGHLTSPGAKGLFQRAIMQSGETMMDMPAGAMIPGLPAQPSFAWRSRADAEAVGAHYAAQLGCSDLACLRRLPVKRILAVPQIMNAFQVYAYGNRVLPEIPSRAVEEGRFHRMPVLAGATKDEHRIFVGLAGGKVDYPELAEAAFPGKDVLKEYPPGDDPALAWAQVITDRMWARGTHAQNTALARHVPVYGYEFADRDAPMFLDIGGDGFDWGAYHAAELAYLFEEGRAKLEPAQRRLADQMVGYWTAFARKGDPNGAGLPAWPTLKGGTQSLAPGRIEQIDYAAEHNLAYWR</sequence>
<dbReference type="SUPFAM" id="SSF53474">
    <property type="entry name" value="alpha/beta-Hydrolases"/>
    <property type="match status" value="1"/>
</dbReference>
<evidence type="ECO:0000259" key="2">
    <source>
        <dbReference type="Pfam" id="PF00135"/>
    </source>
</evidence>
<dbReference type="PANTHER" id="PTHR11559">
    <property type="entry name" value="CARBOXYLESTERASE"/>
    <property type="match status" value="1"/>
</dbReference>
<dbReference type="EMBL" id="BAAATE010000007">
    <property type="protein sequence ID" value="GAA2660178.1"/>
    <property type="molecule type" value="Genomic_DNA"/>
</dbReference>
<feature type="domain" description="Carboxylesterase type B" evidence="2">
    <location>
        <begin position="377"/>
        <end position="481"/>
    </location>
</feature>
<evidence type="ECO:0000313" key="3">
    <source>
        <dbReference type="EMBL" id="GAA2660178.1"/>
    </source>
</evidence>
<keyword evidence="4" id="KW-1185">Reference proteome</keyword>
<comment type="caution">
    <text evidence="3">The sequence shown here is derived from an EMBL/GenBank/DDBJ whole genome shotgun (WGS) entry which is preliminary data.</text>
</comment>
<dbReference type="Gene3D" id="3.40.50.1820">
    <property type="entry name" value="alpha/beta hydrolase"/>
    <property type="match status" value="1"/>
</dbReference>
<dbReference type="InterPro" id="IPR029058">
    <property type="entry name" value="AB_hydrolase_fold"/>
</dbReference>
<dbReference type="PROSITE" id="PS51257">
    <property type="entry name" value="PROKAR_LIPOPROTEIN"/>
    <property type="match status" value="1"/>
</dbReference>
<dbReference type="Pfam" id="PF00135">
    <property type="entry name" value="COesterase"/>
    <property type="match status" value="2"/>
</dbReference>
<dbReference type="InterPro" id="IPR002018">
    <property type="entry name" value="CarbesteraseB"/>
</dbReference>
<feature type="domain" description="Carboxylesterase type B" evidence="2">
    <location>
        <begin position="34"/>
        <end position="342"/>
    </location>
</feature>
<gene>
    <name evidence="3" type="ORF">GCM10010412_032470</name>
</gene>
<name>A0ABP6E504_9ACTN</name>
<reference evidence="4" key="1">
    <citation type="journal article" date="2019" name="Int. J. Syst. Evol. Microbiol.">
        <title>The Global Catalogue of Microorganisms (GCM) 10K type strain sequencing project: providing services to taxonomists for standard genome sequencing and annotation.</title>
        <authorList>
            <consortium name="The Broad Institute Genomics Platform"/>
            <consortium name="The Broad Institute Genome Sequencing Center for Infectious Disease"/>
            <person name="Wu L."/>
            <person name="Ma J."/>
        </authorList>
    </citation>
    <scope>NUCLEOTIDE SEQUENCE [LARGE SCALE GENOMIC DNA]</scope>
    <source>
        <strain evidence="4">JCM 6835</strain>
    </source>
</reference>
<dbReference type="Proteomes" id="UP001501666">
    <property type="component" value="Unassembled WGS sequence"/>
</dbReference>
<dbReference type="InterPro" id="IPR050309">
    <property type="entry name" value="Type-B_Carboxylest/Lipase"/>
</dbReference>
<accession>A0ABP6E504</accession>
<evidence type="ECO:0000256" key="1">
    <source>
        <dbReference type="SAM" id="SignalP"/>
    </source>
</evidence>
<feature type="signal peptide" evidence="1">
    <location>
        <begin position="1"/>
        <end position="31"/>
    </location>
</feature>
<protein>
    <submittedName>
        <fullName evidence="3">Carboxylesterase family protein</fullName>
    </submittedName>
</protein>
<organism evidence="3 4">
    <name type="scientific">Nonomuraea recticatena</name>
    <dbReference type="NCBI Taxonomy" id="46178"/>
    <lineage>
        <taxon>Bacteria</taxon>
        <taxon>Bacillati</taxon>
        <taxon>Actinomycetota</taxon>
        <taxon>Actinomycetes</taxon>
        <taxon>Streptosporangiales</taxon>
        <taxon>Streptosporangiaceae</taxon>
        <taxon>Nonomuraea</taxon>
    </lineage>
</organism>
<evidence type="ECO:0000313" key="4">
    <source>
        <dbReference type="Proteomes" id="UP001501666"/>
    </source>
</evidence>